<dbReference type="GO" id="GO:0008757">
    <property type="term" value="F:S-adenosylmethionine-dependent methyltransferase activity"/>
    <property type="evidence" value="ECO:0007669"/>
    <property type="project" value="InterPro"/>
</dbReference>
<dbReference type="EMBL" id="FNPB01000001">
    <property type="protein sequence ID" value="SDX56383.1"/>
    <property type="molecule type" value="Genomic_DNA"/>
</dbReference>
<sequence length="293" mass="32625">MNTVGITYIRIRTVVAADRIRRLGGDGWRCAGRYASSTVLVHERGREDNVKGKEWYQADDVAQEYDSKRFSRGGRLIDDREKRAVLEALGPVDGKDILEIACGTGRFTALLAERGANIVGLDISAAMLAQGREKARNAGVADHIEFLRGDAARLPFPDDHFDVVFAMRFFHLAETPAKFITEMARVSKDLVFFDTFNERSTRVAYNWLLPMGSHLYSADQVGRLLDDAGLRLVNDEHDFLLPYGFYRKIPNSVAQQFRDIDTSLGEAAVGPWDVGDALASVSYWTATVDGADQ</sequence>
<feature type="domain" description="Methyltransferase type 11" evidence="1">
    <location>
        <begin position="98"/>
        <end position="188"/>
    </location>
</feature>
<dbReference type="SUPFAM" id="SSF53335">
    <property type="entry name" value="S-adenosyl-L-methionine-dependent methyltransferases"/>
    <property type="match status" value="1"/>
</dbReference>
<evidence type="ECO:0000313" key="2">
    <source>
        <dbReference type="EMBL" id="SDX56383.1"/>
    </source>
</evidence>
<dbReference type="CDD" id="cd02440">
    <property type="entry name" value="AdoMet_MTases"/>
    <property type="match status" value="1"/>
</dbReference>
<dbReference type="AlphaFoldDB" id="A0A1H3CQF9"/>
<dbReference type="Pfam" id="PF08241">
    <property type="entry name" value="Methyltransf_11"/>
    <property type="match status" value="1"/>
</dbReference>
<organism evidence="2 3">
    <name type="scientific">Halobellus clavatus</name>
    <dbReference type="NCBI Taxonomy" id="660517"/>
    <lineage>
        <taxon>Archaea</taxon>
        <taxon>Methanobacteriati</taxon>
        <taxon>Methanobacteriota</taxon>
        <taxon>Stenosarchaea group</taxon>
        <taxon>Halobacteria</taxon>
        <taxon>Halobacteriales</taxon>
        <taxon>Haloferacaceae</taxon>
        <taxon>Halobellus</taxon>
    </lineage>
</organism>
<dbReference type="STRING" id="660517.SAMN04487946_101144"/>
<evidence type="ECO:0000259" key="1">
    <source>
        <dbReference type="Pfam" id="PF08241"/>
    </source>
</evidence>
<keyword evidence="3" id="KW-1185">Reference proteome</keyword>
<reference evidence="3" key="1">
    <citation type="submission" date="2016-10" db="EMBL/GenBank/DDBJ databases">
        <authorList>
            <person name="Varghese N."/>
            <person name="Submissions S."/>
        </authorList>
    </citation>
    <scope>NUCLEOTIDE SEQUENCE [LARGE SCALE GENOMIC DNA]</scope>
    <source>
        <strain evidence="3">CGMCC 1.10118</strain>
    </source>
</reference>
<keyword evidence="2" id="KW-0489">Methyltransferase</keyword>
<evidence type="ECO:0000313" key="3">
    <source>
        <dbReference type="Proteomes" id="UP000199170"/>
    </source>
</evidence>
<name>A0A1H3CQF9_9EURY</name>
<dbReference type="GO" id="GO:0032259">
    <property type="term" value="P:methylation"/>
    <property type="evidence" value="ECO:0007669"/>
    <property type="project" value="UniProtKB-KW"/>
</dbReference>
<dbReference type="Proteomes" id="UP000199170">
    <property type="component" value="Unassembled WGS sequence"/>
</dbReference>
<protein>
    <submittedName>
        <fullName evidence="2">Methyltransferase domain-containing protein</fullName>
    </submittedName>
</protein>
<dbReference type="Gene3D" id="3.40.50.150">
    <property type="entry name" value="Vaccinia Virus protein VP39"/>
    <property type="match status" value="1"/>
</dbReference>
<dbReference type="InterPro" id="IPR013216">
    <property type="entry name" value="Methyltransf_11"/>
</dbReference>
<accession>A0A1H3CQF9</accession>
<proteinExistence type="predicted"/>
<dbReference type="PANTHER" id="PTHR43591">
    <property type="entry name" value="METHYLTRANSFERASE"/>
    <property type="match status" value="1"/>
</dbReference>
<gene>
    <name evidence="2" type="ORF">SAMN04487946_101144</name>
</gene>
<dbReference type="InterPro" id="IPR029063">
    <property type="entry name" value="SAM-dependent_MTases_sf"/>
</dbReference>
<keyword evidence="2" id="KW-0808">Transferase</keyword>